<comment type="caution">
    <text evidence="2">The sequence shown here is derived from an EMBL/GenBank/DDBJ whole genome shotgun (WGS) entry which is preliminary data.</text>
</comment>
<evidence type="ECO:0008006" key="4">
    <source>
        <dbReference type="Google" id="ProtNLM"/>
    </source>
</evidence>
<evidence type="ECO:0000313" key="3">
    <source>
        <dbReference type="Proteomes" id="UP000186777"/>
    </source>
</evidence>
<protein>
    <recommendedName>
        <fullName evidence="4">Prepilin-type cleavage/methylation domain-containing protein</fullName>
    </recommendedName>
</protein>
<evidence type="ECO:0000313" key="2">
    <source>
        <dbReference type="EMBL" id="OLA39437.1"/>
    </source>
</evidence>
<keyword evidence="1" id="KW-1133">Transmembrane helix</keyword>
<name>A0A1Q6RAN0_9FIRM</name>
<reference evidence="2 3" key="1">
    <citation type="journal article" date="2016" name="Nat. Biotechnol.">
        <title>Measurement of bacterial replication rates in microbial communities.</title>
        <authorList>
            <person name="Brown C.T."/>
            <person name="Olm M.R."/>
            <person name="Thomas B.C."/>
            <person name="Banfield J.F."/>
        </authorList>
    </citation>
    <scope>NUCLEOTIDE SEQUENCE [LARGE SCALE GENOMIC DNA]</scope>
    <source>
        <strain evidence="2">46_33</strain>
    </source>
</reference>
<gene>
    <name evidence="2" type="ORF">BHW43_00650</name>
</gene>
<evidence type="ECO:0000256" key="1">
    <source>
        <dbReference type="SAM" id="Phobius"/>
    </source>
</evidence>
<dbReference type="Proteomes" id="UP000186777">
    <property type="component" value="Unassembled WGS sequence"/>
</dbReference>
<proteinExistence type="predicted"/>
<feature type="transmembrane region" description="Helical" evidence="1">
    <location>
        <begin position="6"/>
        <end position="28"/>
    </location>
</feature>
<dbReference type="STRING" id="626940.BHW43_00650"/>
<dbReference type="EMBL" id="MNTG01000001">
    <property type="protein sequence ID" value="OLA39437.1"/>
    <property type="molecule type" value="Genomic_DNA"/>
</dbReference>
<keyword evidence="1" id="KW-0812">Transmembrane</keyword>
<sequence length="153" mass="17841">MNNKTAGYLLLELLLALGCLGLAAVMLYPGSKTLQRQYYRQQLRYTAYLLAADIRQMQQQTLFQPENYMYTLKVSDKDKHSYRIERAHKIWKRVRLDADISLTCEKAIKNLSYNENGNPTAIGGYRLEHRQLPDMYCRLTVQPVTGRVTVYEK</sequence>
<dbReference type="GeneID" id="78523499"/>
<accession>A0A1Q6RAN0</accession>
<keyword evidence="1" id="KW-0472">Membrane</keyword>
<dbReference type="AlphaFoldDB" id="A0A1Q6RAN0"/>
<organism evidence="2 3">
    <name type="scientific">Phascolarctobacterium succinatutens</name>
    <dbReference type="NCBI Taxonomy" id="626940"/>
    <lineage>
        <taxon>Bacteria</taxon>
        <taxon>Bacillati</taxon>
        <taxon>Bacillota</taxon>
        <taxon>Negativicutes</taxon>
        <taxon>Acidaminococcales</taxon>
        <taxon>Acidaminococcaceae</taxon>
        <taxon>Phascolarctobacterium</taxon>
    </lineage>
</organism>
<dbReference type="RefSeq" id="WP_009144930.1">
    <property type="nucleotide sequence ID" value="NZ_CABKPS010000021.1"/>
</dbReference>